<dbReference type="PANTHER" id="PTHR44757:SF4">
    <property type="entry name" value="DIGUANYLATE CYCLASE DGCE-RELATED"/>
    <property type="match status" value="1"/>
</dbReference>
<dbReference type="InterPro" id="IPR035965">
    <property type="entry name" value="PAS-like_dom_sf"/>
</dbReference>
<dbReference type="CDD" id="cd01949">
    <property type="entry name" value="GGDEF"/>
    <property type="match status" value="1"/>
</dbReference>
<dbReference type="InterPro" id="IPR013655">
    <property type="entry name" value="PAS_fold_3"/>
</dbReference>
<dbReference type="Pfam" id="PF00989">
    <property type="entry name" value="PAS"/>
    <property type="match status" value="1"/>
</dbReference>
<dbReference type="EMBL" id="JAVIIP010000004">
    <property type="protein sequence ID" value="MDX8538013.1"/>
    <property type="molecule type" value="Genomic_DNA"/>
</dbReference>
<dbReference type="RefSeq" id="WP_320320233.1">
    <property type="nucleotide sequence ID" value="NZ_JAVIIP010000004.1"/>
</dbReference>
<organism evidence="6 7">
    <name type="scientific">Mesorhizobium abyssinicae</name>
    <dbReference type="NCBI Taxonomy" id="1209958"/>
    <lineage>
        <taxon>Bacteria</taxon>
        <taxon>Pseudomonadati</taxon>
        <taxon>Pseudomonadota</taxon>
        <taxon>Alphaproteobacteria</taxon>
        <taxon>Hyphomicrobiales</taxon>
        <taxon>Phyllobacteriaceae</taxon>
        <taxon>Mesorhizobium</taxon>
    </lineage>
</organism>
<evidence type="ECO:0000256" key="1">
    <source>
        <dbReference type="SAM" id="MobiDB-lite"/>
    </source>
</evidence>
<dbReference type="SMART" id="SM00086">
    <property type="entry name" value="PAC"/>
    <property type="match status" value="3"/>
</dbReference>
<proteinExistence type="predicted"/>
<feature type="domain" description="GGDEF" evidence="5">
    <location>
        <begin position="511"/>
        <end position="644"/>
    </location>
</feature>
<dbReference type="Pfam" id="PF00990">
    <property type="entry name" value="GGDEF"/>
    <property type="match status" value="1"/>
</dbReference>
<keyword evidence="7" id="KW-1185">Reference proteome</keyword>
<feature type="domain" description="PAS" evidence="3">
    <location>
        <begin position="78"/>
        <end position="148"/>
    </location>
</feature>
<dbReference type="InterPro" id="IPR000160">
    <property type="entry name" value="GGDEF_dom"/>
</dbReference>
<keyword evidence="2" id="KW-0812">Transmembrane</keyword>
<feature type="transmembrane region" description="Helical" evidence="2">
    <location>
        <begin position="12"/>
        <end position="33"/>
    </location>
</feature>
<evidence type="ECO:0000256" key="2">
    <source>
        <dbReference type="SAM" id="Phobius"/>
    </source>
</evidence>
<feature type="domain" description="PAS" evidence="3">
    <location>
        <begin position="343"/>
        <end position="390"/>
    </location>
</feature>
<reference evidence="6 7" key="1">
    <citation type="submission" date="2023-08" db="EMBL/GenBank/DDBJ databases">
        <title>Implementing the SeqCode for naming new Mesorhizobium species isolated from Vachellia karroo root nodules.</title>
        <authorList>
            <person name="Van Lill M."/>
        </authorList>
    </citation>
    <scope>NUCLEOTIDE SEQUENCE [LARGE SCALE GENOMIC DNA]</scope>
    <source>
        <strain evidence="6 7">VK4B</strain>
    </source>
</reference>
<protein>
    <submittedName>
        <fullName evidence="6">PAS domain S-box protein</fullName>
    </submittedName>
</protein>
<accession>A0ABU5AL93</accession>
<comment type="caution">
    <text evidence="6">The sequence shown here is derived from an EMBL/GenBank/DDBJ whole genome shotgun (WGS) entry which is preliminary data.</text>
</comment>
<dbReference type="SMART" id="SM00091">
    <property type="entry name" value="PAS"/>
    <property type="match status" value="3"/>
</dbReference>
<dbReference type="InterPro" id="IPR000014">
    <property type="entry name" value="PAS"/>
</dbReference>
<dbReference type="InterPro" id="IPR043128">
    <property type="entry name" value="Rev_trsase/Diguanyl_cyclase"/>
</dbReference>
<dbReference type="InterPro" id="IPR001610">
    <property type="entry name" value="PAC"/>
</dbReference>
<gene>
    <name evidence="6" type="ORF">RFM23_10300</name>
</gene>
<feature type="domain" description="PAS" evidence="3">
    <location>
        <begin position="206"/>
        <end position="278"/>
    </location>
</feature>
<evidence type="ECO:0000313" key="6">
    <source>
        <dbReference type="EMBL" id="MDX8538013.1"/>
    </source>
</evidence>
<keyword evidence="2" id="KW-1133">Transmembrane helix</keyword>
<dbReference type="InterPro" id="IPR000700">
    <property type="entry name" value="PAS-assoc_C"/>
</dbReference>
<dbReference type="Gene3D" id="3.30.70.270">
    <property type="match status" value="1"/>
</dbReference>
<dbReference type="InterPro" id="IPR029787">
    <property type="entry name" value="Nucleotide_cyclase"/>
</dbReference>
<feature type="domain" description="PAC" evidence="4">
    <location>
        <begin position="282"/>
        <end position="335"/>
    </location>
</feature>
<dbReference type="CDD" id="cd00130">
    <property type="entry name" value="PAS"/>
    <property type="match status" value="3"/>
</dbReference>
<feature type="domain" description="PAC" evidence="4">
    <location>
        <begin position="420"/>
        <end position="472"/>
    </location>
</feature>
<dbReference type="Proteomes" id="UP001276564">
    <property type="component" value="Unassembled WGS sequence"/>
</dbReference>
<dbReference type="InterPro" id="IPR013767">
    <property type="entry name" value="PAS_fold"/>
</dbReference>
<dbReference type="Gene3D" id="3.30.450.20">
    <property type="entry name" value="PAS domain"/>
    <property type="match status" value="3"/>
</dbReference>
<dbReference type="NCBIfam" id="TIGR00254">
    <property type="entry name" value="GGDEF"/>
    <property type="match status" value="1"/>
</dbReference>
<dbReference type="PROSITE" id="PS50113">
    <property type="entry name" value="PAC"/>
    <property type="match status" value="3"/>
</dbReference>
<dbReference type="PANTHER" id="PTHR44757">
    <property type="entry name" value="DIGUANYLATE CYCLASE DGCP"/>
    <property type="match status" value="1"/>
</dbReference>
<dbReference type="SUPFAM" id="SSF55073">
    <property type="entry name" value="Nucleotide cyclase"/>
    <property type="match status" value="1"/>
</dbReference>
<dbReference type="NCBIfam" id="TIGR00229">
    <property type="entry name" value="sensory_box"/>
    <property type="match status" value="3"/>
</dbReference>
<feature type="region of interest" description="Disordered" evidence="1">
    <location>
        <begin position="641"/>
        <end position="662"/>
    </location>
</feature>
<evidence type="ECO:0000259" key="4">
    <source>
        <dbReference type="PROSITE" id="PS50113"/>
    </source>
</evidence>
<dbReference type="InterPro" id="IPR052155">
    <property type="entry name" value="Biofilm_reg_signaling"/>
</dbReference>
<evidence type="ECO:0000313" key="7">
    <source>
        <dbReference type="Proteomes" id="UP001276564"/>
    </source>
</evidence>
<dbReference type="SUPFAM" id="SSF55785">
    <property type="entry name" value="PYP-like sensor domain (PAS domain)"/>
    <property type="match status" value="3"/>
</dbReference>
<dbReference type="Pfam" id="PF13426">
    <property type="entry name" value="PAS_9"/>
    <property type="match status" value="1"/>
</dbReference>
<dbReference type="Pfam" id="PF08447">
    <property type="entry name" value="PAS_3"/>
    <property type="match status" value="1"/>
</dbReference>
<dbReference type="PROSITE" id="PS50112">
    <property type="entry name" value="PAS"/>
    <property type="match status" value="3"/>
</dbReference>
<keyword evidence="2" id="KW-0472">Membrane</keyword>
<evidence type="ECO:0000259" key="3">
    <source>
        <dbReference type="PROSITE" id="PS50112"/>
    </source>
</evidence>
<name>A0ABU5AL93_9HYPH</name>
<dbReference type="SMART" id="SM00267">
    <property type="entry name" value="GGDEF"/>
    <property type="match status" value="1"/>
</dbReference>
<sequence length="662" mass="71812">MTRWNWKGPRAGRYAALILMAVGLVAAAASMLSSRLDLSAETLKLSLQVSDAMIAASLFLAAFFIRQIVDDRRQIAESEQRFRRAMEDSAIGVAIVGLDGRIVQTNPAFAAMLDYSREEIEALTFFQITHPDDLQIGRETMVSLKEGKIDSFHFEKRYLKKDGTPVWAQLAGSVIRDADSGRPLYLVSQIEDIDARKKSEARIAEAETRWNFALASAGQGVWDFDLRKGGTTYSATWVKLLGYADGELDGDPDRWLTMIHPDDRAVVADADRAHLAGETPFFEAEYRMRHKDGRWIWILDRGKALERDGDGRLTRAIGSHTDITQRKEAEARLIVSAAMLADEKERLKVTLQSIGDAVICTDAANRVTFMNPVAEKLTGIAAGEALGKTLGHVYWAVDEETGQRIGVARPSAGSPSPTDQNSRAVLIRRDETRCSIRQVVSPIMNERAEFGGLVIVFQDFTDARALQRQLAHAAAHDALTGLANRSNFIRVMEEMVDHGGKAGTTGSVGGGEHQFMFIDLDHFKQVNDTGGHAAGDALLKQVANAIRRVIGPDDIVARLGGDEFAVILKSGSAASGEIAARSIIDAIRGLNFTWDGRPHSIGASIGLAPIRPGCGAVDEIIARADAACYAAKAAGRGCVSMAPDEESQDGQAETPKPFAAAS</sequence>
<feature type="domain" description="PAC" evidence="4">
    <location>
        <begin position="152"/>
        <end position="205"/>
    </location>
</feature>
<dbReference type="PROSITE" id="PS50887">
    <property type="entry name" value="GGDEF"/>
    <property type="match status" value="1"/>
</dbReference>
<evidence type="ECO:0000259" key="5">
    <source>
        <dbReference type="PROSITE" id="PS50887"/>
    </source>
</evidence>